<protein>
    <submittedName>
        <fullName evidence="1">PAAR domain-containing protein</fullName>
    </submittedName>
</protein>
<dbReference type="Gene3D" id="2.60.200.60">
    <property type="match status" value="1"/>
</dbReference>
<gene>
    <name evidence="1" type="ORF">F9C29_31190</name>
</gene>
<organism evidence="1 2">
    <name type="scientific">Enterobacter hormaechei</name>
    <dbReference type="NCBI Taxonomy" id="158836"/>
    <lineage>
        <taxon>Bacteria</taxon>
        <taxon>Pseudomonadati</taxon>
        <taxon>Pseudomonadota</taxon>
        <taxon>Gammaproteobacteria</taxon>
        <taxon>Enterobacterales</taxon>
        <taxon>Enterobacteriaceae</taxon>
        <taxon>Enterobacter</taxon>
        <taxon>Enterobacter cloacae complex</taxon>
    </lineage>
</organism>
<name>A0A6L3XBG2_9ENTR</name>
<evidence type="ECO:0000313" key="1">
    <source>
        <dbReference type="EMBL" id="KAB2455802.1"/>
    </source>
</evidence>
<sequence length="169" mass="18109">MGYRSTNYGRGQALHGDRTTTGAICCSTLPNCTEHGRGVIRVGDKTTACPKCGKQGVVADGEPRVNWMGQTSAVDGSVVICGCPHGTNRVIAPSGEWLGSGPSPEQIAQEKHQAMLAARLKEQEAEAQRQAEERDRNRVFAKSCLRGEGCNDAGTGREPHTNFGEMAFY</sequence>
<accession>A0A6L3XBG2</accession>
<evidence type="ECO:0000313" key="2">
    <source>
        <dbReference type="Proteomes" id="UP000476281"/>
    </source>
</evidence>
<dbReference type="InterPro" id="IPR008727">
    <property type="entry name" value="PAAR_motif"/>
</dbReference>
<comment type="caution">
    <text evidence="1">The sequence shown here is derived from an EMBL/GenBank/DDBJ whole genome shotgun (WGS) entry which is preliminary data.</text>
</comment>
<reference evidence="1 2" key="1">
    <citation type="submission" date="2019-09" db="EMBL/GenBank/DDBJ databases">
        <title>Reversal of blaTEM antimicrobial resistance by CRISPR-Cas9 in clinical E. coli and other Enterobacteriaceae strains.</title>
        <authorList>
            <person name="Tagliaferri T."/>
            <person name="Guimaraes N."/>
            <person name="Pereira M."/>
            <person name="Felicori L."/>
            <person name="Horz H.-P."/>
            <person name="Santos S."/>
            <person name="Mendes T."/>
        </authorList>
    </citation>
    <scope>NUCLEOTIDE SEQUENCE [LARGE SCALE GENOMIC DNA]</scope>
    <source>
        <strain evidence="1 2">E2_blaTEM_MG</strain>
    </source>
</reference>
<dbReference type="CDD" id="cd14744">
    <property type="entry name" value="PAAR_CT_2"/>
    <property type="match status" value="1"/>
</dbReference>
<dbReference type="Proteomes" id="UP000476281">
    <property type="component" value="Unassembled WGS sequence"/>
</dbReference>
<dbReference type="Pfam" id="PF05488">
    <property type="entry name" value="PAAR_motif"/>
    <property type="match status" value="1"/>
</dbReference>
<dbReference type="EMBL" id="WBSZ01002073">
    <property type="protein sequence ID" value="KAB2455802.1"/>
    <property type="molecule type" value="Genomic_DNA"/>
</dbReference>
<dbReference type="AlphaFoldDB" id="A0A6L3XBG2"/>
<feature type="non-terminal residue" evidence="1">
    <location>
        <position position="169"/>
    </location>
</feature>
<proteinExistence type="predicted"/>